<evidence type="ECO:0000313" key="2">
    <source>
        <dbReference type="EMBL" id="TDV97068.1"/>
    </source>
</evidence>
<accession>A0A4R7YJN5</accession>
<dbReference type="Gene3D" id="3.30.2310.20">
    <property type="entry name" value="RelE-like"/>
    <property type="match status" value="1"/>
</dbReference>
<organism evidence="2 3">
    <name type="scientific">Halanaerobium saccharolyticum</name>
    <dbReference type="NCBI Taxonomy" id="43595"/>
    <lineage>
        <taxon>Bacteria</taxon>
        <taxon>Bacillati</taxon>
        <taxon>Bacillota</taxon>
        <taxon>Clostridia</taxon>
        <taxon>Halanaerobiales</taxon>
        <taxon>Halanaerobiaceae</taxon>
        <taxon>Halanaerobium</taxon>
    </lineage>
</organism>
<dbReference type="AlphaFoldDB" id="A0A4R7YJN5"/>
<proteinExistence type="predicted"/>
<reference evidence="2 3" key="1">
    <citation type="submission" date="2019-03" db="EMBL/GenBank/DDBJ databases">
        <title>Subsurface microbial communities from deep shales in Ohio and West Virginia, USA.</title>
        <authorList>
            <person name="Wrighton K."/>
        </authorList>
    </citation>
    <scope>NUCLEOTIDE SEQUENCE [LARGE SCALE GENOMIC DNA]</scope>
    <source>
        <strain evidence="2 3">MSL9.2</strain>
    </source>
</reference>
<evidence type="ECO:0000313" key="3">
    <source>
        <dbReference type="Proteomes" id="UP000294697"/>
    </source>
</evidence>
<dbReference type="InterPro" id="IPR035093">
    <property type="entry name" value="RelE/ParE_toxin_dom_sf"/>
</dbReference>
<sequence length="48" mass="5458">MSSSQKYEVIYLPAAKKDLNEIISYIQIEAPEAALNFLDKIDENISQL</sequence>
<name>A0A4R7YJN5_9FIRM</name>
<dbReference type="Proteomes" id="UP000294697">
    <property type="component" value="Unassembled WGS sequence"/>
</dbReference>
<gene>
    <name evidence="2" type="ORF">C8C77_1563</name>
</gene>
<dbReference type="InterPro" id="IPR007712">
    <property type="entry name" value="RelE/ParE_toxin"/>
</dbReference>
<comment type="caution">
    <text evidence="2">The sequence shown here is derived from an EMBL/GenBank/DDBJ whole genome shotgun (WGS) entry which is preliminary data.</text>
</comment>
<dbReference type="Pfam" id="PF05016">
    <property type="entry name" value="ParE_toxin"/>
    <property type="match status" value="1"/>
</dbReference>
<protein>
    <submittedName>
        <fullName evidence="2">ParE-like toxin of type II ParDE toxin-antitoxin system</fullName>
    </submittedName>
</protein>
<keyword evidence="1" id="KW-1277">Toxin-antitoxin system</keyword>
<evidence type="ECO:0000256" key="1">
    <source>
        <dbReference type="ARBA" id="ARBA00022649"/>
    </source>
</evidence>
<dbReference type="EMBL" id="SODA01000056">
    <property type="protein sequence ID" value="TDV97068.1"/>
    <property type="molecule type" value="Genomic_DNA"/>
</dbReference>